<dbReference type="RefSeq" id="WP_065317757.1">
    <property type="nucleotide sequence ID" value="NZ_CAXBLX010000003.1"/>
</dbReference>
<comment type="caution">
    <text evidence="3">The sequence shown here is derived from an EMBL/GenBank/DDBJ whole genome shotgun (WGS) entry which is preliminary data.</text>
</comment>
<dbReference type="Pfam" id="PF00072">
    <property type="entry name" value="Response_reg"/>
    <property type="match status" value="1"/>
</dbReference>
<dbReference type="Proteomes" id="UP000092584">
    <property type="component" value="Unassembled WGS sequence"/>
</dbReference>
<evidence type="ECO:0000259" key="2">
    <source>
        <dbReference type="PROSITE" id="PS50110"/>
    </source>
</evidence>
<dbReference type="SMART" id="SM00448">
    <property type="entry name" value="REC"/>
    <property type="match status" value="1"/>
</dbReference>
<evidence type="ECO:0000313" key="4">
    <source>
        <dbReference type="Proteomes" id="UP000092584"/>
    </source>
</evidence>
<dbReference type="InterPro" id="IPR011006">
    <property type="entry name" value="CheY-like_superfamily"/>
</dbReference>
<keyword evidence="4" id="KW-1185">Reference proteome</keyword>
<dbReference type="STRING" id="1774273.LPB03_07715"/>
<accession>A0A1B8U361</accession>
<evidence type="ECO:0000256" key="1">
    <source>
        <dbReference type="PROSITE-ProRule" id="PRU00169"/>
    </source>
</evidence>
<dbReference type="KEGG" id="pob:LPB03_07715"/>
<reference evidence="4" key="1">
    <citation type="submission" date="2016-02" db="EMBL/GenBank/DDBJ databases">
        <authorList>
            <person name="Shin S.-K."/>
            <person name="Yi H."/>
            <person name="Kim E."/>
        </authorList>
    </citation>
    <scope>NUCLEOTIDE SEQUENCE [LARGE SCALE GENOMIC DNA]</scope>
    <source>
        <strain evidence="4">LPB0003</strain>
    </source>
</reference>
<dbReference type="InterPro" id="IPR001789">
    <property type="entry name" value="Sig_transdc_resp-reg_receiver"/>
</dbReference>
<organism evidence="3 4">
    <name type="scientific">Polaribacter vadi</name>
    <dbReference type="NCBI Taxonomy" id="1774273"/>
    <lineage>
        <taxon>Bacteria</taxon>
        <taxon>Pseudomonadati</taxon>
        <taxon>Bacteroidota</taxon>
        <taxon>Flavobacteriia</taxon>
        <taxon>Flavobacteriales</taxon>
        <taxon>Flavobacteriaceae</taxon>
    </lineage>
</organism>
<dbReference type="GO" id="GO:0000156">
    <property type="term" value="F:phosphorelay response regulator activity"/>
    <property type="evidence" value="ECO:0007669"/>
    <property type="project" value="TreeGrafter"/>
</dbReference>
<dbReference type="Gene3D" id="3.40.50.2300">
    <property type="match status" value="1"/>
</dbReference>
<dbReference type="InterPro" id="IPR051271">
    <property type="entry name" value="2C-system_Tx_regulators"/>
</dbReference>
<keyword evidence="1" id="KW-0597">Phosphoprotein</keyword>
<protein>
    <recommendedName>
        <fullName evidence="2">Response regulatory domain-containing protein</fullName>
    </recommendedName>
</protein>
<proteinExistence type="predicted"/>
<dbReference type="PANTHER" id="PTHR45526:SF1">
    <property type="entry name" value="TRANSCRIPTIONAL REGULATORY PROTEIN DCUR-RELATED"/>
    <property type="match status" value="1"/>
</dbReference>
<dbReference type="SUPFAM" id="SSF52172">
    <property type="entry name" value="CheY-like"/>
    <property type="match status" value="1"/>
</dbReference>
<gene>
    <name evidence="3" type="ORF">LPB3_01100</name>
</gene>
<sequence length="120" mass="13848">MTTNKINLLLIEDDFLIGEKLYNTAKDLQNINKINLSVNLEEAKTRLMLTDYDFIVLDLNLPDGNGIELLKWLKEKKKPVKVFIFSINIELKRICLKNGATAFFDKSQDFDALIDTLKKL</sequence>
<feature type="domain" description="Response regulatory" evidence="2">
    <location>
        <begin position="7"/>
        <end position="120"/>
    </location>
</feature>
<feature type="modified residue" description="4-aspartylphosphate" evidence="1">
    <location>
        <position position="58"/>
    </location>
</feature>
<dbReference type="AlphaFoldDB" id="A0A1B8U361"/>
<evidence type="ECO:0000313" key="3">
    <source>
        <dbReference type="EMBL" id="OBY66290.1"/>
    </source>
</evidence>
<name>A0A1B8U361_9FLAO</name>
<dbReference type="EMBL" id="LSFM01000002">
    <property type="protein sequence ID" value="OBY66290.1"/>
    <property type="molecule type" value="Genomic_DNA"/>
</dbReference>
<dbReference type="PROSITE" id="PS50110">
    <property type="entry name" value="RESPONSE_REGULATORY"/>
    <property type="match status" value="1"/>
</dbReference>
<dbReference type="PANTHER" id="PTHR45526">
    <property type="entry name" value="TRANSCRIPTIONAL REGULATORY PROTEIN DPIA"/>
    <property type="match status" value="1"/>
</dbReference>